<accession>A0A542EC30</accession>
<evidence type="ECO:0000313" key="3">
    <source>
        <dbReference type="Proteomes" id="UP000320806"/>
    </source>
</evidence>
<dbReference type="EMBL" id="VFMO01000001">
    <property type="protein sequence ID" value="TQJ12897.1"/>
    <property type="molecule type" value="Genomic_DNA"/>
</dbReference>
<comment type="caution">
    <text evidence="2">The sequence shown here is derived from an EMBL/GenBank/DDBJ whole genome shotgun (WGS) entry which is preliminary data.</text>
</comment>
<reference evidence="2 3" key="1">
    <citation type="submission" date="2019-06" db="EMBL/GenBank/DDBJ databases">
        <title>Sequencing the genomes of 1000 actinobacteria strains.</title>
        <authorList>
            <person name="Klenk H.-P."/>
        </authorList>
    </citation>
    <scope>NUCLEOTIDE SEQUENCE [LARGE SCALE GENOMIC DNA]</scope>
    <source>
        <strain evidence="2 3">DSM 19828</strain>
    </source>
</reference>
<keyword evidence="1" id="KW-0472">Membrane</keyword>
<dbReference type="OrthoDB" id="5149576at2"/>
<feature type="transmembrane region" description="Helical" evidence="1">
    <location>
        <begin position="76"/>
        <end position="106"/>
    </location>
</feature>
<feature type="transmembrane region" description="Helical" evidence="1">
    <location>
        <begin position="31"/>
        <end position="64"/>
    </location>
</feature>
<name>A0A542EC30_9MICO</name>
<keyword evidence="1" id="KW-1133">Transmembrane helix</keyword>
<protein>
    <submittedName>
        <fullName evidence="2">Uncharacterized protein</fullName>
    </submittedName>
</protein>
<gene>
    <name evidence="2" type="ORF">FB459_0274</name>
</gene>
<keyword evidence="3" id="KW-1185">Reference proteome</keyword>
<proteinExistence type="predicted"/>
<keyword evidence="1" id="KW-0812">Transmembrane</keyword>
<sequence>MWIVHPIAGLLLAMYAGVVWQKGPDGNRRAIILAVLMLMLTVLGAGWVVHPAAGITLAACFAFAGGNILKKHSNHGLRVLATAAAFGVFGAGWVFIPLVVATAISLMNGSKSTKPKGKAVANSWPPPLAWPVTQPVPQAFSHMGAQPMPQPQNLTVLSQHPRLPSDSAKRAKALNLQCFEALAYIDERGPAGDKLRFEVEQIQHDFAVEAIGAYLALSPARADTSPLRDGRTGQDLLNEQLDLLSDGVHAVMERAEELGAEQILASHAFVSQKFAQQKTSELQL</sequence>
<dbReference type="RefSeq" id="WP_141927188.1">
    <property type="nucleotide sequence ID" value="NZ_BAABCI010000004.1"/>
</dbReference>
<organism evidence="2 3">
    <name type="scientific">Yimella lutea</name>
    <dbReference type="NCBI Taxonomy" id="587872"/>
    <lineage>
        <taxon>Bacteria</taxon>
        <taxon>Bacillati</taxon>
        <taxon>Actinomycetota</taxon>
        <taxon>Actinomycetes</taxon>
        <taxon>Micrococcales</taxon>
        <taxon>Dermacoccaceae</taxon>
        <taxon>Yimella</taxon>
    </lineage>
</organism>
<dbReference type="Proteomes" id="UP000320806">
    <property type="component" value="Unassembled WGS sequence"/>
</dbReference>
<evidence type="ECO:0000256" key="1">
    <source>
        <dbReference type="SAM" id="Phobius"/>
    </source>
</evidence>
<evidence type="ECO:0000313" key="2">
    <source>
        <dbReference type="EMBL" id="TQJ12897.1"/>
    </source>
</evidence>
<dbReference type="AlphaFoldDB" id="A0A542EC30"/>